<organism evidence="1 2">
    <name type="scientific">Paenibacillus silvae</name>
    <dbReference type="NCBI Taxonomy" id="1325358"/>
    <lineage>
        <taxon>Bacteria</taxon>
        <taxon>Bacillati</taxon>
        <taxon>Bacillota</taxon>
        <taxon>Bacilli</taxon>
        <taxon>Bacillales</taxon>
        <taxon>Paenibacillaceae</taxon>
        <taxon>Paenibacillus</taxon>
    </lineage>
</organism>
<dbReference type="Proteomes" id="UP000652153">
    <property type="component" value="Unassembled WGS sequence"/>
</dbReference>
<name>A0ABQ1Z353_9BACL</name>
<evidence type="ECO:0000313" key="2">
    <source>
        <dbReference type="Proteomes" id="UP000652153"/>
    </source>
</evidence>
<dbReference type="RefSeq" id="WP_188591330.1">
    <property type="nucleotide sequence ID" value="NZ_BMFU01000001.1"/>
</dbReference>
<gene>
    <name evidence="1" type="ORF">GCM10008014_08310</name>
</gene>
<accession>A0ABQ1Z353</accession>
<evidence type="ECO:0000313" key="1">
    <source>
        <dbReference type="EMBL" id="GGH45954.1"/>
    </source>
</evidence>
<evidence type="ECO:0008006" key="3">
    <source>
        <dbReference type="Google" id="ProtNLM"/>
    </source>
</evidence>
<protein>
    <recommendedName>
        <fullName evidence="3">Exo-alpha-sialidase</fullName>
    </recommendedName>
</protein>
<proteinExistence type="predicted"/>
<keyword evidence="2" id="KW-1185">Reference proteome</keyword>
<reference evidence="2" key="1">
    <citation type="journal article" date="2019" name="Int. J. Syst. Evol. Microbiol.">
        <title>The Global Catalogue of Microorganisms (GCM) 10K type strain sequencing project: providing services to taxonomists for standard genome sequencing and annotation.</title>
        <authorList>
            <consortium name="The Broad Institute Genomics Platform"/>
            <consortium name="The Broad Institute Genome Sequencing Center for Infectious Disease"/>
            <person name="Wu L."/>
            <person name="Ma J."/>
        </authorList>
    </citation>
    <scope>NUCLEOTIDE SEQUENCE [LARGE SCALE GENOMIC DNA]</scope>
    <source>
        <strain evidence="2">CGMCC 1.12770</strain>
    </source>
</reference>
<comment type="caution">
    <text evidence="1">The sequence shown here is derived from an EMBL/GenBank/DDBJ whole genome shotgun (WGS) entry which is preliminary data.</text>
</comment>
<dbReference type="EMBL" id="BMFU01000001">
    <property type="protein sequence ID" value="GGH45954.1"/>
    <property type="molecule type" value="Genomic_DNA"/>
</dbReference>
<sequence>MPSYWDKEGKLVDFRVSIVGSNDDGSSPSQIVSSQRTVAFLKDTPMSANAQYTSPTIDVLNYTKLFIRAFADANGVFSIQSSDDGITWDISASYNVVAGTVLFAPVVNGLLQLQLRYIRVVYTNSTTAQTIFRFSGYLSPM</sequence>